<evidence type="ECO:0000313" key="3">
    <source>
        <dbReference type="EMBL" id="MBD2864719.1"/>
    </source>
</evidence>
<dbReference type="EMBL" id="JACXJA010000032">
    <property type="protein sequence ID" value="MBD2864719.1"/>
    <property type="molecule type" value="Genomic_DNA"/>
</dbReference>
<feature type="chain" id="PRO_5037321634" evidence="2">
    <location>
        <begin position="27"/>
        <end position="450"/>
    </location>
</feature>
<dbReference type="AlphaFoldDB" id="A0A927CAZ8"/>
<feature type="signal peptide" evidence="2">
    <location>
        <begin position="1"/>
        <end position="26"/>
    </location>
</feature>
<dbReference type="Pfam" id="PF01547">
    <property type="entry name" value="SBP_bac_1"/>
    <property type="match status" value="1"/>
</dbReference>
<dbReference type="Gene3D" id="3.40.190.10">
    <property type="entry name" value="Periplasmic binding protein-like II"/>
    <property type="match status" value="1"/>
</dbReference>
<keyword evidence="2" id="KW-0732">Signal</keyword>
<dbReference type="SUPFAM" id="SSF53850">
    <property type="entry name" value="Periplasmic binding protein-like II"/>
    <property type="match status" value="1"/>
</dbReference>
<protein>
    <submittedName>
        <fullName evidence="3">Extracellular solute-binding protein</fullName>
    </submittedName>
</protein>
<dbReference type="RefSeq" id="WP_190930346.1">
    <property type="nucleotide sequence ID" value="NZ_JACXJA010000032.1"/>
</dbReference>
<dbReference type="PROSITE" id="PS51257">
    <property type="entry name" value="PROKAR_LIPOPROTEIN"/>
    <property type="match status" value="1"/>
</dbReference>
<accession>A0A927CAZ8</accession>
<comment type="caution">
    <text evidence="3">The sequence shown here is derived from an EMBL/GenBank/DDBJ whole genome shotgun (WGS) entry which is preliminary data.</text>
</comment>
<dbReference type="PANTHER" id="PTHR43649">
    <property type="entry name" value="ARABINOSE-BINDING PROTEIN-RELATED"/>
    <property type="match status" value="1"/>
</dbReference>
<gene>
    <name evidence="3" type="ORF">IDH45_22310</name>
</gene>
<organism evidence="3 4">
    <name type="scientific">Paenibacillus oceani</name>
    <dbReference type="NCBI Taxonomy" id="2772510"/>
    <lineage>
        <taxon>Bacteria</taxon>
        <taxon>Bacillati</taxon>
        <taxon>Bacillota</taxon>
        <taxon>Bacilli</taxon>
        <taxon>Bacillales</taxon>
        <taxon>Paenibacillaceae</taxon>
        <taxon>Paenibacillus</taxon>
    </lineage>
</organism>
<dbReference type="InterPro" id="IPR050490">
    <property type="entry name" value="Bact_solute-bd_prot1"/>
</dbReference>
<proteinExistence type="predicted"/>
<name>A0A927CAZ8_9BACL</name>
<evidence type="ECO:0000256" key="2">
    <source>
        <dbReference type="SAM" id="SignalP"/>
    </source>
</evidence>
<reference evidence="3" key="1">
    <citation type="submission" date="2020-09" db="EMBL/GenBank/DDBJ databases">
        <title>A novel bacterium of genus Paenibacillus, isolated from South China Sea.</title>
        <authorList>
            <person name="Huang H."/>
            <person name="Mo K."/>
            <person name="Hu Y."/>
        </authorList>
    </citation>
    <scope>NUCLEOTIDE SEQUENCE</scope>
    <source>
        <strain evidence="3">IB182363</strain>
    </source>
</reference>
<evidence type="ECO:0000313" key="4">
    <source>
        <dbReference type="Proteomes" id="UP000639396"/>
    </source>
</evidence>
<dbReference type="InterPro" id="IPR006059">
    <property type="entry name" value="SBP"/>
</dbReference>
<feature type="region of interest" description="Disordered" evidence="1">
    <location>
        <begin position="25"/>
        <end position="44"/>
    </location>
</feature>
<sequence length="450" mass="50021">MGTWNKQALCAIGAAIALAGCSAKQADPQPGEAGGQPNGTEQQAGGFIVDTTPVKLTLFFDMTFGPEDNQQNFILDPLKAKYPHITLDIIKRAKGSYLEDLMAQGRTPDIIYNWNGEMLSYADKELLFDLEPLAKTLRFDLGRFDPAPLEAIRATTGGTELYGLPFESGGMATFYNKDLFDKFGVAYPKDGMTWDEMIEIAKKVSRTEDGKVYRGLSADVVDRMAMSLSQLPVDGRTNKASVQTDGWKRAFETAKTIWSLPNNAPDKLNDTGQRSFLVDKTLAMDPTNNILYTSAQYFHPKNGLNWDLVQYPSFTGQPNVSGALTPSVFLITKTSKHKESAMQVLDVVTSLEVQRKIVREQGRMTPLADKQLQQQLGQDVDYLKDKNMKAFLLSQPAQPKQYSPFNTSSNVILRKKFEEFFNGKDVNSALREAEEQIHLDIAKQLSAIGK</sequence>
<evidence type="ECO:0000256" key="1">
    <source>
        <dbReference type="SAM" id="MobiDB-lite"/>
    </source>
</evidence>
<keyword evidence="4" id="KW-1185">Reference proteome</keyword>
<dbReference type="Proteomes" id="UP000639396">
    <property type="component" value="Unassembled WGS sequence"/>
</dbReference>